<keyword evidence="2" id="KW-1185">Reference proteome</keyword>
<organism evidence="1 2">
    <name type="scientific">Penicillium capsulatum</name>
    <dbReference type="NCBI Taxonomy" id="69766"/>
    <lineage>
        <taxon>Eukaryota</taxon>
        <taxon>Fungi</taxon>
        <taxon>Dikarya</taxon>
        <taxon>Ascomycota</taxon>
        <taxon>Pezizomycotina</taxon>
        <taxon>Eurotiomycetes</taxon>
        <taxon>Eurotiomycetidae</taxon>
        <taxon>Eurotiales</taxon>
        <taxon>Aspergillaceae</taxon>
        <taxon>Penicillium</taxon>
    </lineage>
</organism>
<gene>
    <name evidence="1" type="ORF">N7492_006803</name>
</gene>
<reference evidence="1" key="1">
    <citation type="submission" date="2022-11" db="EMBL/GenBank/DDBJ databases">
        <authorList>
            <person name="Petersen C."/>
        </authorList>
    </citation>
    <scope>NUCLEOTIDE SEQUENCE</scope>
    <source>
        <strain evidence="1">IBT 21917</strain>
    </source>
</reference>
<sequence>MFLLNPDRRWRQAESNTPEIALSIGSATVGKIWIPVILVLRDQLEILAGAWQALQALPALQESQTTLLTV</sequence>
<dbReference type="AlphaFoldDB" id="A0A9W9I0U9"/>
<evidence type="ECO:0000313" key="2">
    <source>
        <dbReference type="Proteomes" id="UP001146351"/>
    </source>
</evidence>
<protein>
    <submittedName>
        <fullName evidence="1">Uncharacterized protein</fullName>
    </submittedName>
</protein>
<dbReference type="EMBL" id="JAPQKO010000005">
    <property type="protein sequence ID" value="KAJ5161411.1"/>
    <property type="molecule type" value="Genomic_DNA"/>
</dbReference>
<reference evidence="1" key="2">
    <citation type="journal article" date="2023" name="IMA Fungus">
        <title>Comparative genomic study of the Penicillium genus elucidates a diverse pangenome and 15 lateral gene transfer events.</title>
        <authorList>
            <person name="Petersen C."/>
            <person name="Sorensen T."/>
            <person name="Nielsen M.R."/>
            <person name="Sondergaard T.E."/>
            <person name="Sorensen J.L."/>
            <person name="Fitzpatrick D.A."/>
            <person name="Frisvad J.C."/>
            <person name="Nielsen K.L."/>
        </authorList>
    </citation>
    <scope>NUCLEOTIDE SEQUENCE</scope>
    <source>
        <strain evidence="1">IBT 21917</strain>
    </source>
</reference>
<accession>A0A9W9I0U9</accession>
<proteinExistence type="predicted"/>
<name>A0A9W9I0U9_9EURO</name>
<comment type="caution">
    <text evidence="1">The sequence shown here is derived from an EMBL/GenBank/DDBJ whole genome shotgun (WGS) entry which is preliminary data.</text>
</comment>
<dbReference type="Proteomes" id="UP001146351">
    <property type="component" value="Unassembled WGS sequence"/>
</dbReference>
<evidence type="ECO:0000313" key="1">
    <source>
        <dbReference type="EMBL" id="KAJ5161411.1"/>
    </source>
</evidence>